<evidence type="ECO:0000259" key="7">
    <source>
        <dbReference type="PROSITE" id="PS50071"/>
    </source>
</evidence>
<feature type="DNA-binding region" description="Homeobox" evidence="5">
    <location>
        <begin position="34"/>
        <end position="93"/>
    </location>
</feature>
<keyword evidence="2 5" id="KW-0238">DNA-binding</keyword>
<evidence type="ECO:0000313" key="9">
    <source>
        <dbReference type="EMBL" id="WEL38449.1"/>
    </source>
</evidence>
<dbReference type="GO" id="GO:0000981">
    <property type="term" value="F:DNA-binding transcription factor activity, RNA polymerase II-specific"/>
    <property type="evidence" value="ECO:0007669"/>
    <property type="project" value="InterPro"/>
</dbReference>
<keyword evidence="4 5" id="KW-0539">Nucleus</keyword>
<evidence type="ECO:0000256" key="1">
    <source>
        <dbReference type="ARBA" id="ARBA00004123"/>
    </source>
</evidence>
<evidence type="ECO:0000256" key="6">
    <source>
        <dbReference type="RuleBase" id="RU000682"/>
    </source>
</evidence>
<dbReference type="SMART" id="SM00389">
    <property type="entry name" value="HOX"/>
    <property type="match status" value="1"/>
</dbReference>
<evidence type="ECO:0000256" key="4">
    <source>
        <dbReference type="ARBA" id="ARBA00023242"/>
    </source>
</evidence>
<dbReference type="Gene3D" id="1.10.10.60">
    <property type="entry name" value="Homeodomain-like"/>
    <property type="match status" value="1"/>
</dbReference>
<dbReference type="InterPro" id="IPR009057">
    <property type="entry name" value="Homeodomain-like_sf"/>
</dbReference>
<dbReference type="SUPFAM" id="SSF46689">
    <property type="entry name" value="Homeodomain-like"/>
    <property type="match status" value="1"/>
</dbReference>
<keyword evidence="11" id="KW-1185">Reference proteome</keyword>
<protein>
    <submittedName>
        <fullName evidence="9">Homeobox domain-containing protein</fullName>
    </submittedName>
    <submittedName>
        <fullName evidence="8">Homeobox protein HD-5</fullName>
    </submittedName>
</protein>
<dbReference type="PROSITE" id="PS00027">
    <property type="entry name" value="HOMEOBOX_1"/>
    <property type="match status" value="1"/>
</dbReference>
<sequence length="133" mass="15685">MPIRSRLNKDEKKTVKFIDSTEEIIKYLNKNDSNKRSRLKLSGHQIDVLESNFRIDSHPNSTTKSLLANTLSIPFKNIQIWFQNRRAKEKIARDNCKRRNGNARAEGKEHEHGKVNYQAMCPFDFTSQERYFL</sequence>
<dbReference type="PANTHER" id="PTHR24323:SF7">
    <property type="entry name" value="HOMEOBOX DOMAIN-CONTAINING PROTEIN"/>
    <property type="match status" value="1"/>
</dbReference>
<reference evidence="8" key="1">
    <citation type="submission" date="2021-05" db="EMBL/GenBank/DDBJ databases">
        <title>Encephalitozoon hellem ATCC 50604 Complete Genome.</title>
        <authorList>
            <person name="Mascarenhas dos Santos A.C."/>
            <person name="Julian A.T."/>
            <person name="Pombert J.-F."/>
        </authorList>
    </citation>
    <scope>NUCLEOTIDE SEQUENCE</scope>
    <source>
        <strain evidence="8">ATCC 50604</strain>
    </source>
</reference>
<dbReference type="Pfam" id="PF00046">
    <property type="entry name" value="Homeodomain"/>
    <property type="match status" value="1"/>
</dbReference>
<evidence type="ECO:0000313" key="10">
    <source>
        <dbReference type="Proteomes" id="UP001059546"/>
    </source>
</evidence>
<evidence type="ECO:0000313" key="8">
    <source>
        <dbReference type="EMBL" id="UTX42992.1"/>
    </source>
</evidence>
<dbReference type="InterPro" id="IPR017970">
    <property type="entry name" value="Homeobox_CS"/>
</dbReference>
<gene>
    <name evidence="8" type="ORF">GPU96_04g07250</name>
    <name evidence="9" type="ORF">PFJ87_04g01230</name>
</gene>
<dbReference type="CDD" id="cd00086">
    <property type="entry name" value="homeodomain"/>
    <property type="match status" value="1"/>
</dbReference>
<comment type="subcellular location">
    <subcellularLocation>
        <location evidence="1 5 6">Nucleus</location>
    </subcellularLocation>
</comment>
<reference evidence="9 11" key="2">
    <citation type="submission" date="2023-02" db="EMBL/GenBank/DDBJ databases">
        <title>Encephalitozoon hellem ATCC 50451 complete genome.</title>
        <authorList>
            <person name="Mascarenhas dos Santos A.C."/>
            <person name="Julian A.T."/>
            <person name="Pombert J.-F."/>
        </authorList>
    </citation>
    <scope>NUCLEOTIDE SEQUENCE [LARGE SCALE GENOMIC DNA]</scope>
    <source>
        <strain evidence="9 11">ATCC 50451</strain>
    </source>
</reference>
<dbReference type="PROSITE" id="PS50071">
    <property type="entry name" value="HOMEOBOX_2"/>
    <property type="match status" value="1"/>
</dbReference>
<dbReference type="OrthoDB" id="6159439at2759"/>
<feature type="domain" description="Homeobox" evidence="7">
    <location>
        <begin position="32"/>
        <end position="92"/>
    </location>
</feature>
<evidence type="ECO:0000256" key="2">
    <source>
        <dbReference type="ARBA" id="ARBA00023125"/>
    </source>
</evidence>
<dbReference type="Proteomes" id="UP001217963">
    <property type="component" value="Chromosome IV"/>
</dbReference>
<dbReference type="EMBL" id="CP075150">
    <property type="protein sequence ID" value="UTX42992.1"/>
    <property type="molecule type" value="Genomic_DNA"/>
</dbReference>
<evidence type="ECO:0000313" key="11">
    <source>
        <dbReference type="Proteomes" id="UP001217963"/>
    </source>
</evidence>
<dbReference type="GO" id="GO:0005634">
    <property type="term" value="C:nucleus"/>
    <property type="evidence" value="ECO:0007669"/>
    <property type="project" value="UniProtKB-SubCell"/>
</dbReference>
<dbReference type="InterPro" id="IPR001356">
    <property type="entry name" value="HD"/>
</dbReference>
<dbReference type="InterPro" id="IPR051775">
    <property type="entry name" value="Homeobox_domain"/>
</dbReference>
<dbReference type="PANTHER" id="PTHR24323">
    <property type="entry name" value="CEH-10 HOMEODOMAIN-CONTAINING HOMOLOG"/>
    <property type="match status" value="1"/>
</dbReference>
<accession>A0A9Q9C9L5</accession>
<keyword evidence="3 5" id="KW-0371">Homeobox</keyword>
<dbReference type="GO" id="GO:0000976">
    <property type="term" value="F:transcription cis-regulatory region binding"/>
    <property type="evidence" value="ECO:0007669"/>
    <property type="project" value="TreeGrafter"/>
</dbReference>
<evidence type="ECO:0000256" key="3">
    <source>
        <dbReference type="ARBA" id="ARBA00023155"/>
    </source>
</evidence>
<dbReference type="EMBL" id="CP119065">
    <property type="protein sequence ID" value="WEL38449.1"/>
    <property type="molecule type" value="Genomic_DNA"/>
</dbReference>
<organism evidence="8 10">
    <name type="scientific">Encephalitozoon hellem</name>
    <name type="common">Microsporidian parasite</name>
    <dbReference type="NCBI Taxonomy" id="27973"/>
    <lineage>
        <taxon>Eukaryota</taxon>
        <taxon>Fungi</taxon>
        <taxon>Fungi incertae sedis</taxon>
        <taxon>Microsporidia</taxon>
        <taxon>Unikaryonidae</taxon>
        <taxon>Encephalitozoon</taxon>
    </lineage>
</organism>
<dbReference type="Proteomes" id="UP001059546">
    <property type="component" value="Chromosome IV"/>
</dbReference>
<dbReference type="AlphaFoldDB" id="A0A9Q9C9L5"/>
<proteinExistence type="predicted"/>
<name>A0A9Q9C9L5_ENCHE</name>
<evidence type="ECO:0000256" key="5">
    <source>
        <dbReference type="PROSITE-ProRule" id="PRU00108"/>
    </source>
</evidence>